<evidence type="ECO:0000313" key="2">
    <source>
        <dbReference type="EMBL" id="MPD03400.1"/>
    </source>
</evidence>
<keyword evidence="3" id="KW-1185">Reference proteome</keyword>
<dbReference type="EMBL" id="VSRR010135945">
    <property type="protein sequence ID" value="MPD03400.1"/>
    <property type="molecule type" value="Genomic_DNA"/>
</dbReference>
<dbReference type="AlphaFoldDB" id="A0A5B7K8I7"/>
<name>A0A5B7K8I7_PORTR</name>
<accession>A0A5B7K8I7</accession>
<sequence length="60" mass="6662">MTRNTFIGGLPEAKQQQQQQQQQVNHATHTFLTPSSTQHPPLFPPSCLHTVTLSLIPVPC</sequence>
<feature type="compositionally biased region" description="Polar residues" evidence="1">
    <location>
        <begin position="24"/>
        <end position="39"/>
    </location>
</feature>
<comment type="caution">
    <text evidence="2">The sequence shown here is derived from an EMBL/GenBank/DDBJ whole genome shotgun (WGS) entry which is preliminary data.</text>
</comment>
<dbReference type="Proteomes" id="UP000324222">
    <property type="component" value="Unassembled WGS sequence"/>
</dbReference>
<gene>
    <name evidence="2" type="ORF">E2C01_099038</name>
</gene>
<evidence type="ECO:0000313" key="3">
    <source>
        <dbReference type="Proteomes" id="UP000324222"/>
    </source>
</evidence>
<protein>
    <submittedName>
        <fullName evidence="2">Uncharacterized protein</fullName>
    </submittedName>
</protein>
<evidence type="ECO:0000256" key="1">
    <source>
        <dbReference type="SAM" id="MobiDB-lite"/>
    </source>
</evidence>
<proteinExistence type="predicted"/>
<reference evidence="2 3" key="1">
    <citation type="submission" date="2019-05" db="EMBL/GenBank/DDBJ databases">
        <title>Another draft genome of Portunus trituberculatus and its Hox gene families provides insights of decapod evolution.</title>
        <authorList>
            <person name="Jeong J.-H."/>
            <person name="Song I."/>
            <person name="Kim S."/>
            <person name="Choi T."/>
            <person name="Kim D."/>
            <person name="Ryu S."/>
            <person name="Kim W."/>
        </authorList>
    </citation>
    <scope>NUCLEOTIDE SEQUENCE [LARGE SCALE GENOMIC DNA]</scope>
    <source>
        <tissue evidence="2">Muscle</tissue>
    </source>
</reference>
<organism evidence="2 3">
    <name type="scientific">Portunus trituberculatus</name>
    <name type="common">Swimming crab</name>
    <name type="synonym">Neptunus trituberculatus</name>
    <dbReference type="NCBI Taxonomy" id="210409"/>
    <lineage>
        <taxon>Eukaryota</taxon>
        <taxon>Metazoa</taxon>
        <taxon>Ecdysozoa</taxon>
        <taxon>Arthropoda</taxon>
        <taxon>Crustacea</taxon>
        <taxon>Multicrustacea</taxon>
        <taxon>Malacostraca</taxon>
        <taxon>Eumalacostraca</taxon>
        <taxon>Eucarida</taxon>
        <taxon>Decapoda</taxon>
        <taxon>Pleocyemata</taxon>
        <taxon>Brachyura</taxon>
        <taxon>Eubrachyura</taxon>
        <taxon>Portunoidea</taxon>
        <taxon>Portunidae</taxon>
        <taxon>Portuninae</taxon>
        <taxon>Portunus</taxon>
    </lineage>
</organism>
<feature type="region of interest" description="Disordered" evidence="1">
    <location>
        <begin position="1"/>
        <end position="39"/>
    </location>
</feature>